<protein>
    <submittedName>
        <fullName evidence="1">Uncharacterized protein</fullName>
    </submittedName>
</protein>
<keyword evidence="2" id="KW-1185">Reference proteome</keyword>
<dbReference type="KEGG" id="dvn:HQ394_00270"/>
<dbReference type="RefSeq" id="WP_190261521.1">
    <property type="nucleotide sequence ID" value="NZ_CP053923.1"/>
</dbReference>
<reference evidence="1 2" key="1">
    <citation type="submission" date="2020-05" db="EMBL/GenBank/DDBJ databases">
        <title>Complete closed genome sequence of Defluviicoccus vanus.</title>
        <authorList>
            <person name="Bessarab I."/>
            <person name="Arumugam K."/>
            <person name="Maszenan A.M."/>
            <person name="Seviour R.J."/>
            <person name="Williams R.B."/>
        </authorList>
    </citation>
    <scope>NUCLEOTIDE SEQUENCE [LARGE SCALE GENOMIC DNA]</scope>
    <source>
        <strain evidence="1 2">Ben 114</strain>
    </source>
</reference>
<dbReference type="Proteomes" id="UP000516369">
    <property type="component" value="Chromosome"/>
</dbReference>
<dbReference type="EMBL" id="CP053923">
    <property type="protein sequence ID" value="QNT68078.1"/>
    <property type="molecule type" value="Genomic_DNA"/>
</dbReference>
<gene>
    <name evidence="1" type="ORF">HQ394_00270</name>
</gene>
<dbReference type="Gene3D" id="3.40.1440.40">
    <property type="match status" value="1"/>
</dbReference>
<proteinExistence type="predicted"/>
<accession>A0A7H1MX92</accession>
<organism evidence="1 2">
    <name type="scientific">Defluviicoccus vanus</name>
    <dbReference type="NCBI Taxonomy" id="111831"/>
    <lineage>
        <taxon>Bacteria</taxon>
        <taxon>Pseudomonadati</taxon>
        <taxon>Pseudomonadota</taxon>
        <taxon>Alphaproteobacteria</taxon>
        <taxon>Rhodospirillales</taxon>
        <taxon>Rhodospirillaceae</taxon>
        <taxon>Defluviicoccus</taxon>
    </lineage>
</organism>
<dbReference type="AlphaFoldDB" id="A0A7H1MX92"/>
<sequence length="139" mass="15899">MHAEKIKEYGLKPVAEFWIEENQFRIELTDLETTALKKCVYAFTVEDEIVRVGSSKAPLKKRFGAWRRDVSKALNGEKSATPIEEGHRWRDALHEGCHGIIYARPGTTVHTPLGEISAYLDEECVLLARYKPKLNRSSR</sequence>
<evidence type="ECO:0000313" key="1">
    <source>
        <dbReference type="EMBL" id="QNT68078.1"/>
    </source>
</evidence>
<evidence type="ECO:0000313" key="2">
    <source>
        <dbReference type="Proteomes" id="UP000516369"/>
    </source>
</evidence>
<name>A0A7H1MX92_9PROT</name>
<dbReference type="InterPro" id="IPR053748">
    <property type="entry name" value="Host_DNA_Degrad_Endo"/>
</dbReference>